<feature type="region of interest" description="Disordered" evidence="1">
    <location>
        <begin position="541"/>
        <end position="572"/>
    </location>
</feature>
<dbReference type="GO" id="GO:0070390">
    <property type="term" value="C:transcription export complex 2"/>
    <property type="evidence" value="ECO:0007669"/>
    <property type="project" value="TreeGrafter"/>
</dbReference>
<comment type="caution">
    <text evidence="3">The sequence shown here is derived from an EMBL/GenBank/DDBJ whole genome shotgun (WGS) entry which is preliminary data.</text>
</comment>
<evidence type="ECO:0000259" key="2">
    <source>
        <dbReference type="Pfam" id="PF03399"/>
    </source>
</evidence>
<organism evidence="3 4">
    <name type="scientific">Geodia barretti</name>
    <name type="common">Barrett's horny sponge</name>
    <dbReference type="NCBI Taxonomy" id="519541"/>
    <lineage>
        <taxon>Eukaryota</taxon>
        <taxon>Metazoa</taxon>
        <taxon>Porifera</taxon>
        <taxon>Demospongiae</taxon>
        <taxon>Heteroscleromorpha</taxon>
        <taxon>Tetractinellida</taxon>
        <taxon>Astrophorina</taxon>
        <taxon>Geodiidae</taxon>
        <taxon>Geodia</taxon>
    </lineage>
</organism>
<proteinExistence type="predicted"/>
<dbReference type="GO" id="GO:0005737">
    <property type="term" value="C:cytoplasm"/>
    <property type="evidence" value="ECO:0007669"/>
    <property type="project" value="TreeGrafter"/>
</dbReference>
<feature type="domain" description="SAC3/GANP/THP3 conserved" evidence="2">
    <location>
        <begin position="200"/>
        <end position="494"/>
    </location>
</feature>
<keyword evidence="4" id="KW-1185">Reference proteome</keyword>
<name>A0AA35VV32_GEOBA</name>
<dbReference type="GO" id="GO:0006406">
    <property type="term" value="P:mRNA export from nucleus"/>
    <property type="evidence" value="ECO:0007669"/>
    <property type="project" value="TreeGrafter"/>
</dbReference>
<dbReference type="PANTHER" id="PTHR12436">
    <property type="entry name" value="80 KDA MCM3-ASSOCIATED PROTEIN"/>
    <property type="match status" value="1"/>
</dbReference>
<dbReference type="Pfam" id="PF03399">
    <property type="entry name" value="SAC3_GANP"/>
    <property type="match status" value="1"/>
</dbReference>
<evidence type="ECO:0000313" key="3">
    <source>
        <dbReference type="EMBL" id="CAI7993825.1"/>
    </source>
</evidence>
<dbReference type="Proteomes" id="UP001174909">
    <property type="component" value="Unassembled WGS sequence"/>
</dbReference>
<evidence type="ECO:0000313" key="4">
    <source>
        <dbReference type="Proteomes" id="UP001174909"/>
    </source>
</evidence>
<feature type="compositionally biased region" description="Acidic residues" evidence="1">
    <location>
        <begin position="14"/>
        <end position="33"/>
    </location>
</feature>
<dbReference type="InterPro" id="IPR005062">
    <property type="entry name" value="SAC3/GANP/THP3_conserved"/>
</dbReference>
<feature type="region of interest" description="Disordered" evidence="1">
    <location>
        <begin position="1"/>
        <end position="47"/>
    </location>
</feature>
<dbReference type="InterPro" id="IPR045107">
    <property type="entry name" value="SAC3/GANP/THP3"/>
</dbReference>
<reference evidence="3" key="1">
    <citation type="submission" date="2023-03" db="EMBL/GenBank/DDBJ databases">
        <authorList>
            <person name="Steffen K."/>
            <person name="Cardenas P."/>
        </authorList>
    </citation>
    <scope>NUCLEOTIDE SEQUENCE</scope>
</reference>
<feature type="non-terminal residue" evidence="3">
    <location>
        <position position="914"/>
    </location>
</feature>
<protein>
    <submittedName>
        <fullName evidence="3">Germinal-center associated nuclear protein</fullName>
    </submittedName>
</protein>
<feature type="compositionally biased region" description="Pro residues" evidence="1">
    <location>
        <begin position="557"/>
        <end position="569"/>
    </location>
</feature>
<gene>
    <name evidence="3" type="ORF">GBAR_LOCUS1332</name>
</gene>
<accession>A0AA35VV32</accession>
<dbReference type="Gene3D" id="1.25.40.990">
    <property type="match status" value="1"/>
</dbReference>
<dbReference type="PANTHER" id="PTHR12436:SF3">
    <property type="entry name" value="GERMINAL-CENTER ASSOCIATED NUCLEAR PROTEIN"/>
    <property type="match status" value="1"/>
</dbReference>
<sequence>RQNEDKDWTPEGGEGGEEEEEEEEEEGVVEGEESVLQQRVAVPKEAGEDMDTIARSVSHPYYLRSLHIPETIAGIRGPKATLELPQQSAEGVPPAVVGVARTYAPLPRPDLPPPPMPQGQSSADLYQSLFTRDEQIRKSKVLSCPIKIGSIAVFTLSFFKFIPTRKIFATFYAFLLFLSDLVRQTSLTRAAVVVGACPDMCPEKERYMREDRRRLSWFELDHHISQPGAPKVDHQRAVKEYNRSAADKAEDLPHELRPEPVLLMTMDYLVTCVMDEREGRTEMWYDFVWNRTRAIRKDITLQHLCSKGCVELTEKCARFHILCAYLLCEEEINVFDQKMNHENLTKCLITLTHFYRDLRIEQAVYCGNEAEFCCYDILLHLRDGNVLNLVEQYSPAIRQSNFIRFAVDIALAFSSNNYAKFFKLVRSPICSYLCACILHRYFSEIRTTALHVMTKAYTLSKPTSFPLTKFTEILRFENEVLATDFCVHFDLSLTKKMVKLAREFAHHPPSSLPALLAPSLVGAKRVNRRLGEIVNGGPLPLPPNLPRPYDSFAPGTPLAPPTPTRPTPPVYSDKDLTVAIDLILEEITRKELFSVAMEMLQNERDKSVKQATVSAFCESLTSECVGEECTSVAMATLENAQREWQVRENAQLLDEVAKVISMEIEFGIIIEQVSQVIIEGYEELVTMATSVCDDITWECVRSVTGDVCVEVVREAELVRQEKLEQLEKLVLAKRRKRYWEKWCCLFKARCHARECVSAIPSLPPLLPLSAQPVARRQLPGETLISGGSLEIGEGRVADFLEAERCGLEERRKKISSPLDLPYLLSHSLLVTRPPSLPPLPPSHHTSPHIYWSLALLHSVHPDLPHSQPGDLALLGYLEQKLTFRPPGAKPSGDKQNLLIQGFVKFQFLRPLLQK</sequence>
<dbReference type="AlphaFoldDB" id="A0AA35VV32"/>
<dbReference type="EMBL" id="CASHTH010000199">
    <property type="protein sequence ID" value="CAI7993825.1"/>
    <property type="molecule type" value="Genomic_DNA"/>
</dbReference>
<evidence type="ECO:0000256" key="1">
    <source>
        <dbReference type="SAM" id="MobiDB-lite"/>
    </source>
</evidence>